<accession>A0A6A4LVD4</accession>
<reference evidence="2 3" key="1">
    <citation type="journal article" date="2019" name="Genome Biol. Evol.">
        <title>The Rhododendron genome and chromosomal organization provide insight into shared whole-genome duplications across the heath family (Ericaceae).</title>
        <authorList>
            <person name="Soza V.L."/>
            <person name="Lindsley D."/>
            <person name="Waalkes A."/>
            <person name="Ramage E."/>
            <person name="Patwardhan R.P."/>
            <person name="Burton J.N."/>
            <person name="Adey A."/>
            <person name="Kumar A."/>
            <person name="Qiu R."/>
            <person name="Shendure J."/>
            <person name="Hall B."/>
        </authorList>
    </citation>
    <scope>NUCLEOTIDE SEQUENCE [LARGE SCALE GENOMIC DNA]</scope>
    <source>
        <strain evidence="2">RSF 1966-606</strain>
    </source>
</reference>
<feature type="region of interest" description="Disordered" evidence="1">
    <location>
        <begin position="1"/>
        <end position="68"/>
    </location>
</feature>
<sequence length="208" mass="23255">MEDLNPTQTLTPPPPPPPPPSELPVPNLNPPNTAQNLPPQPPPPLPAPPTLPQESKKRPLDQNGHTHHSKYFKIRAVVKDLRPHFIEVLRTPVFHNCKAADEIREQMKVLMSLYREMTSETISIGKRENMPESDQDVKPTVFVKAASEEKPPVLSVNLSEKQTPQGTYIVGGSAFGWNFITYNNLGNKAVYYGRTKEVFRSANVIPPQ</sequence>
<proteinExistence type="predicted"/>
<keyword evidence="3" id="KW-1185">Reference proteome</keyword>
<protein>
    <submittedName>
        <fullName evidence="2">Uncharacterized protein</fullName>
    </submittedName>
</protein>
<dbReference type="Proteomes" id="UP000428333">
    <property type="component" value="Linkage Group LG05"/>
</dbReference>
<name>A0A6A4LVD4_9ERIC</name>
<comment type="caution">
    <text evidence="2">The sequence shown here is derived from an EMBL/GenBank/DDBJ whole genome shotgun (WGS) entry which is preliminary data.</text>
</comment>
<evidence type="ECO:0000313" key="2">
    <source>
        <dbReference type="EMBL" id="KAE9460104.1"/>
    </source>
</evidence>
<feature type="compositionally biased region" description="Low complexity" evidence="1">
    <location>
        <begin position="1"/>
        <end position="10"/>
    </location>
</feature>
<dbReference type="OrthoDB" id="672903at2759"/>
<feature type="compositionally biased region" description="Pro residues" evidence="1">
    <location>
        <begin position="38"/>
        <end position="51"/>
    </location>
</feature>
<dbReference type="PANTHER" id="PTHR35459:SF2">
    <property type="entry name" value="T1N6.14 PROTEIN"/>
    <property type="match status" value="1"/>
</dbReference>
<gene>
    <name evidence="2" type="ORF">C3L33_07982</name>
</gene>
<dbReference type="AlphaFoldDB" id="A0A6A4LVD4"/>
<feature type="compositionally biased region" description="Pro residues" evidence="1">
    <location>
        <begin position="11"/>
        <end position="29"/>
    </location>
</feature>
<dbReference type="PANTHER" id="PTHR35459">
    <property type="entry name" value="T1N6.14 PROTEIN"/>
    <property type="match status" value="1"/>
</dbReference>
<dbReference type="EMBL" id="QEFC01001144">
    <property type="protein sequence ID" value="KAE9460104.1"/>
    <property type="molecule type" value="Genomic_DNA"/>
</dbReference>
<evidence type="ECO:0000313" key="3">
    <source>
        <dbReference type="Proteomes" id="UP000428333"/>
    </source>
</evidence>
<evidence type="ECO:0000256" key="1">
    <source>
        <dbReference type="SAM" id="MobiDB-lite"/>
    </source>
</evidence>
<organism evidence="2 3">
    <name type="scientific">Rhododendron williamsianum</name>
    <dbReference type="NCBI Taxonomy" id="262921"/>
    <lineage>
        <taxon>Eukaryota</taxon>
        <taxon>Viridiplantae</taxon>
        <taxon>Streptophyta</taxon>
        <taxon>Embryophyta</taxon>
        <taxon>Tracheophyta</taxon>
        <taxon>Spermatophyta</taxon>
        <taxon>Magnoliopsida</taxon>
        <taxon>eudicotyledons</taxon>
        <taxon>Gunneridae</taxon>
        <taxon>Pentapetalae</taxon>
        <taxon>asterids</taxon>
        <taxon>Ericales</taxon>
        <taxon>Ericaceae</taxon>
        <taxon>Ericoideae</taxon>
        <taxon>Rhodoreae</taxon>
        <taxon>Rhododendron</taxon>
    </lineage>
</organism>
<feature type="non-terminal residue" evidence="2">
    <location>
        <position position="1"/>
    </location>
</feature>